<evidence type="ECO:0000256" key="1">
    <source>
        <dbReference type="SAM" id="SignalP"/>
    </source>
</evidence>
<feature type="chain" id="PRO_5038825675" evidence="1">
    <location>
        <begin position="23"/>
        <end position="127"/>
    </location>
</feature>
<gene>
    <name evidence="2" type="ORF">IAB82_01815</name>
</gene>
<dbReference type="EMBL" id="JADIMB010000026">
    <property type="protein sequence ID" value="MBO8470513.1"/>
    <property type="molecule type" value="Genomic_DNA"/>
</dbReference>
<sequence>MKKILLFSVALLLLLPVQNITADDDNKTVVLNIDIYKTAKQLQRSFVDIPIECYYVGFDSSVVIVFSEDIGTVDISIVNTSTGEVFFDTVDAKDGQYAVGISGDDGTYILQIGTESGDIYEGEFTLN</sequence>
<dbReference type="Gene3D" id="2.60.40.3080">
    <property type="match status" value="1"/>
</dbReference>
<feature type="signal peptide" evidence="1">
    <location>
        <begin position="1"/>
        <end position="22"/>
    </location>
</feature>
<protein>
    <submittedName>
        <fullName evidence="2">DUF3244 domain-containing protein</fullName>
    </submittedName>
</protein>
<dbReference type="AlphaFoldDB" id="A0A9D9IDB6"/>
<organism evidence="2 3">
    <name type="scientific">Candidatus Cryptobacteroides faecavium</name>
    <dbReference type="NCBI Taxonomy" id="2840762"/>
    <lineage>
        <taxon>Bacteria</taxon>
        <taxon>Pseudomonadati</taxon>
        <taxon>Bacteroidota</taxon>
        <taxon>Bacteroidia</taxon>
        <taxon>Bacteroidales</taxon>
        <taxon>Candidatus Cryptobacteroides</taxon>
    </lineage>
</organism>
<dbReference type="Proteomes" id="UP000823603">
    <property type="component" value="Unassembled WGS sequence"/>
</dbReference>
<reference evidence="2" key="1">
    <citation type="submission" date="2020-10" db="EMBL/GenBank/DDBJ databases">
        <authorList>
            <person name="Gilroy R."/>
        </authorList>
    </citation>
    <scope>NUCLEOTIDE SEQUENCE</scope>
    <source>
        <strain evidence="2">B2-22910</strain>
    </source>
</reference>
<comment type="caution">
    <text evidence="2">The sequence shown here is derived from an EMBL/GenBank/DDBJ whole genome shotgun (WGS) entry which is preliminary data.</text>
</comment>
<evidence type="ECO:0000313" key="3">
    <source>
        <dbReference type="Proteomes" id="UP000823603"/>
    </source>
</evidence>
<accession>A0A9D9IDB6</accession>
<reference evidence="2" key="2">
    <citation type="journal article" date="2021" name="PeerJ">
        <title>Extensive microbial diversity within the chicken gut microbiome revealed by metagenomics and culture.</title>
        <authorList>
            <person name="Gilroy R."/>
            <person name="Ravi A."/>
            <person name="Getino M."/>
            <person name="Pursley I."/>
            <person name="Horton D.L."/>
            <person name="Alikhan N.F."/>
            <person name="Baker D."/>
            <person name="Gharbi K."/>
            <person name="Hall N."/>
            <person name="Watson M."/>
            <person name="Adriaenssens E.M."/>
            <person name="Foster-Nyarko E."/>
            <person name="Jarju S."/>
            <person name="Secka A."/>
            <person name="Antonio M."/>
            <person name="Oren A."/>
            <person name="Chaudhuri R.R."/>
            <person name="La Ragione R."/>
            <person name="Hildebrand F."/>
            <person name="Pallen M.J."/>
        </authorList>
    </citation>
    <scope>NUCLEOTIDE SEQUENCE</scope>
    <source>
        <strain evidence="2">B2-22910</strain>
    </source>
</reference>
<name>A0A9D9IDB6_9BACT</name>
<evidence type="ECO:0000313" key="2">
    <source>
        <dbReference type="EMBL" id="MBO8470513.1"/>
    </source>
</evidence>
<keyword evidence="1" id="KW-0732">Signal</keyword>
<proteinExistence type="predicted"/>